<name>A0A1G7UE95_9FLAO</name>
<keyword evidence="4" id="KW-0812">Transmembrane</keyword>
<dbReference type="GO" id="GO:0016020">
    <property type="term" value="C:membrane"/>
    <property type="evidence" value="ECO:0007669"/>
    <property type="project" value="InterPro"/>
</dbReference>
<dbReference type="FunFam" id="2.40.30.170:FF:000010">
    <property type="entry name" value="Efflux RND transporter periplasmic adaptor subunit"/>
    <property type="match status" value="1"/>
</dbReference>
<gene>
    <name evidence="10" type="ORF">SAMN04488027_10225</name>
</gene>
<keyword evidence="4" id="KW-0472">Membrane</keyword>
<dbReference type="Pfam" id="PF25919">
    <property type="entry name" value="BSH_CusB"/>
    <property type="match status" value="1"/>
</dbReference>
<dbReference type="InterPro" id="IPR006143">
    <property type="entry name" value="RND_pump_MFP"/>
</dbReference>
<dbReference type="GO" id="GO:0022857">
    <property type="term" value="F:transmembrane transporter activity"/>
    <property type="evidence" value="ECO:0007669"/>
    <property type="project" value="InterPro"/>
</dbReference>
<feature type="compositionally biased region" description="Polar residues" evidence="3">
    <location>
        <begin position="424"/>
        <end position="440"/>
    </location>
</feature>
<proteinExistence type="inferred from homology"/>
<dbReference type="NCBIfam" id="TIGR01730">
    <property type="entry name" value="RND_mfp"/>
    <property type="match status" value="1"/>
</dbReference>
<dbReference type="InterPro" id="IPR051909">
    <property type="entry name" value="MFP_Cation_Efflux"/>
</dbReference>
<dbReference type="Pfam" id="PF25954">
    <property type="entry name" value="Beta-barrel_RND_2"/>
    <property type="match status" value="1"/>
</dbReference>
<dbReference type="Pfam" id="PF19335">
    <property type="entry name" value="HMBD"/>
    <property type="match status" value="1"/>
</dbReference>
<accession>A0A1G7UE95</accession>
<dbReference type="InterPro" id="IPR058792">
    <property type="entry name" value="Beta-barrel_RND_2"/>
</dbReference>
<evidence type="ECO:0000313" key="10">
    <source>
        <dbReference type="EMBL" id="SDG45794.1"/>
    </source>
</evidence>
<keyword evidence="11" id="KW-1185">Reference proteome</keyword>
<evidence type="ECO:0000313" key="11">
    <source>
        <dbReference type="Proteomes" id="UP000199296"/>
    </source>
</evidence>
<feature type="domain" description="CusB-like barrel-sandwich hybrid" evidence="7">
    <location>
        <begin position="129"/>
        <end position="237"/>
    </location>
</feature>
<dbReference type="PANTHER" id="PTHR30097:SF4">
    <property type="entry name" value="SLR6042 PROTEIN"/>
    <property type="match status" value="1"/>
</dbReference>
<feature type="domain" description="Heavy metal binding" evidence="6">
    <location>
        <begin position="47"/>
        <end position="74"/>
    </location>
</feature>
<evidence type="ECO:0000259" key="5">
    <source>
        <dbReference type="Pfam" id="PF11827"/>
    </source>
</evidence>
<reference evidence="10 11" key="1">
    <citation type="submission" date="2016-10" db="EMBL/GenBank/DDBJ databases">
        <authorList>
            <person name="de Groot N.N."/>
        </authorList>
    </citation>
    <scope>NUCLEOTIDE SEQUENCE [LARGE SCALE GENOMIC DNA]</scope>
    <source>
        <strain evidence="10 11">DSM 19803</strain>
    </source>
</reference>
<protein>
    <submittedName>
        <fullName evidence="10">Membrane fusion protein, Cu(I)/Ag(I) efflux system</fullName>
    </submittedName>
</protein>
<dbReference type="AlphaFoldDB" id="A0A1G7UE95"/>
<feature type="region of interest" description="Disordered" evidence="3">
    <location>
        <begin position="397"/>
        <end position="443"/>
    </location>
</feature>
<dbReference type="Proteomes" id="UP000199296">
    <property type="component" value="Unassembled WGS sequence"/>
</dbReference>
<dbReference type="PANTHER" id="PTHR30097">
    <property type="entry name" value="CATION EFFLUX SYSTEM PROTEIN CUSB"/>
    <property type="match status" value="1"/>
</dbReference>
<dbReference type="GO" id="GO:0015679">
    <property type="term" value="P:plasma membrane copper ion transport"/>
    <property type="evidence" value="ECO:0007669"/>
    <property type="project" value="TreeGrafter"/>
</dbReference>
<dbReference type="Gene3D" id="2.40.30.170">
    <property type="match status" value="1"/>
</dbReference>
<sequence>MKTQYKYYLGFIVIFIVGIFLGITLFSPEPKKEDAHNHSQEQAGEAVWTCSMHPQIRQDEPGDCPICGMDLIPASKMEESIDPDAIKMSKTARKLAQVATTRLGTQNYESNLNLSGQLQVNADNTFSISTNFKARIERLFVNEEGEQVSKGEVVAEVYAPEIQVLKEELELARRQGNELLLNSILQKIQNYELSVDDVESLKNGRLNLRSPKTGIITDLKVTQGDNLKAGQSLMSIADLSSLWAILDVYENDLNKINVGDKSKLETPNYKKVSGEVTFITPVLDDETRSAKARVVINNRNLDLKPGVFITAEVIKTAPKSEGSETLMAPKSAVLWTGKRSVVYQQLENENGVYFKMKTVEIGETSSDFVEILSGLEPGDEVVTYGAFSIDSEAQLAGKPSMMNPEGGASMTGHQHGDMKESEETSSVKQSTPSGETINSSEEAKEELKPVLKDYLAFKNALATDDFKNAESAGIQLKKSIAEVDMSVFTDEAHDSWMQHSRELKKALEHIQQQNDIEKIRNTFQDVSEAMIPIVKLIKPIAEELYVQFCPMANSNNGAYWLSAKEEIMNPYYGESMLKCGEVTSVIK</sequence>
<evidence type="ECO:0000259" key="6">
    <source>
        <dbReference type="Pfam" id="PF19335"/>
    </source>
</evidence>
<keyword evidence="2" id="KW-0813">Transport</keyword>
<dbReference type="GO" id="GO:0046872">
    <property type="term" value="F:metal ion binding"/>
    <property type="evidence" value="ECO:0007669"/>
    <property type="project" value="InterPro"/>
</dbReference>
<feature type="domain" description="CzcB-like C-terminal circularly permuted SH3-like" evidence="9">
    <location>
        <begin position="328"/>
        <end position="389"/>
    </location>
</feature>
<dbReference type="SUPFAM" id="SSF111369">
    <property type="entry name" value="HlyD-like secretion proteins"/>
    <property type="match status" value="1"/>
</dbReference>
<dbReference type="GO" id="GO:0060003">
    <property type="term" value="P:copper ion export"/>
    <property type="evidence" value="ECO:0007669"/>
    <property type="project" value="TreeGrafter"/>
</dbReference>
<dbReference type="RefSeq" id="WP_093364788.1">
    <property type="nucleotide sequence ID" value="NZ_FNCW01000002.1"/>
</dbReference>
<dbReference type="EMBL" id="FNCW01000002">
    <property type="protein sequence ID" value="SDG45794.1"/>
    <property type="molecule type" value="Genomic_DNA"/>
</dbReference>
<dbReference type="STRING" id="470826.SAMN04488027_10225"/>
<dbReference type="Gene3D" id="2.40.420.20">
    <property type="match status" value="1"/>
</dbReference>
<dbReference type="InterPro" id="IPR058649">
    <property type="entry name" value="CzcB_C"/>
</dbReference>
<feature type="domain" description="DUF3347" evidence="5">
    <location>
        <begin position="450"/>
        <end position="539"/>
    </location>
</feature>
<dbReference type="OrthoDB" id="9806939at2"/>
<evidence type="ECO:0000256" key="2">
    <source>
        <dbReference type="ARBA" id="ARBA00022448"/>
    </source>
</evidence>
<dbReference type="InterPro" id="IPR058790">
    <property type="entry name" value="BSH_CusB"/>
</dbReference>
<evidence type="ECO:0000259" key="9">
    <source>
        <dbReference type="Pfam" id="PF25975"/>
    </source>
</evidence>
<evidence type="ECO:0000259" key="8">
    <source>
        <dbReference type="Pfam" id="PF25954"/>
    </source>
</evidence>
<comment type="similarity">
    <text evidence="1">Belongs to the membrane fusion protein (MFP) (TC 8.A.1) family.</text>
</comment>
<dbReference type="InterPro" id="IPR021782">
    <property type="entry name" value="DUF3347"/>
</dbReference>
<dbReference type="Pfam" id="PF25975">
    <property type="entry name" value="CzcB_C"/>
    <property type="match status" value="1"/>
</dbReference>
<dbReference type="GO" id="GO:0030313">
    <property type="term" value="C:cell envelope"/>
    <property type="evidence" value="ECO:0007669"/>
    <property type="project" value="TreeGrafter"/>
</dbReference>
<evidence type="ECO:0000256" key="1">
    <source>
        <dbReference type="ARBA" id="ARBA00009477"/>
    </source>
</evidence>
<dbReference type="InterPro" id="IPR045800">
    <property type="entry name" value="HMBD"/>
</dbReference>
<organism evidence="10 11">
    <name type="scientific">Psychroflexus sediminis</name>
    <dbReference type="NCBI Taxonomy" id="470826"/>
    <lineage>
        <taxon>Bacteria</taxon>
        <taxon>Pseudomonadati</taxon>
        <taxon>Bacteroidota</taxon>
        <taxon>Flavobacteriia</taxon>
        <taxon>Flavobacteriales</taxon>
        <taxon>Flavobacteriaceae</taxon>
        <taxon>Psychroflexus</taxon>
    </lineage>
</organism>
<evidence type="ECO:0000256" key="4">
    <source>
        <dbReference type="SAM" id="Phobius"/>
    </source>
</evidence>
<feature type="transmembrane region" description="Helical" evidence="4">
    <location>
        <begin position="7"/>
        <end position="26"/>
    </location>
</feature>
<dbReference type="Pfam" id="PF11827">
    <property type="entry name" value="DUF3347"/>
    <property type="match status" value="1"/>
</dbReference>
<evidence type="ECO:0000256" key="3">
    <source>
        <dbReference type="SAM" id="MobiDB-lite"/>
    </source>
</evidence>
<keyword evidence="4" id="KW-1133">Transmembrane helix</keyword>
<feature type="domain" description="CusB-like beta-barrel" evidence="8">
    <location>
        <begin position="242"/>
        <end position="313"/>
    </location>
</feature>
<evidence type="ECO:0000259" key="7">
    <source>
        <dbReference type="Pfam" id="PF25919"/>
    </source>
</evidence>